<dbReference type="Pfam" id="PF24864">
    <property type="entry name" value="DUF7730"/>
    <property type="match status" value="1"/>
</dbReference>
<dbReference type="EMBL" id="CP064748">
    <property type="protein sequence ID" value="QPC63058.1"/>
    <property type="molecule type" value="Genomic_DNA"/>
</dbReference>
<dbReference type="OMA" id="QAKCERT"/>
<feature type="domain" description="DUF7730" evidence="1">
    <location>
        <begin position="34"/>
        <end position="228"/>
    </location>
</feature>
<dbReference type="EMBL" id="PVEM01000007">
    <property type="protein sequence ID" value="PTD06312.1"/>
    <property type="molecule type" value="Genomic_DNA"/>
</dbReference>
<dbReference type="AlphaFoldDB" id="A0A2T4GRZ2"/>
<evidence type="ECO:0000259" key="1">
    <source>
        <dbReference type="Pfam" id="PF24864"/>
    </source>
</evidence>
<dbReference type="PANTHER" id="PTHR38790">
    <property type="entry name" value="2EXR DOMAIN-CONTAINING PROTEIN-RELATED"/>
    <property type="match status" value="1"/>
</dbReference>
<reference evidence="3" key="2">
    <citation type="submission" date="2020-11" db="EMBL/GenBank/DDBJ databases">
        <title>The chromosome-scale genome resource for two endophytic Fusarium species: F. culmorum and F. pseudograminearum.</title>
        <authorList>
            <person name="Yuan Z."/>
        </authorList>
    </citation>
    <scope>NUCLEOTIDE SEQUENCE</scope>
    <source>
        <strain evidence="3">Class2-1B</strain>
    </source>
</reference>
<dbReference type="Proteomes" id="UP000663297">
    <property type="component" value="Chromosome 2"/>
</dbReference>
<accession>A0A2T4GRZ2</accession>
<dbReference type="Proteomes" id="UP000241587">
    <property type="component" value="Unassembled WGS sequence"/>
</dbReference>
<reference evidence="2 4" key="1">
    <citation type="submission" date="2018-02" db="EMBL/GenBank/DDBJ databases">
        <title>Fusarium culmorum secondary metabolites in fungal-bacterial-plant interactions.</title>
        <authorList>
            <person name="Schmidt R."/>
        </authorList>
    </citation>
    <scope>NUCLEOTIDE SEQUENCE [LARGE SCALE GENOMIC DNA]</scope>
    <source>
        <strain evidence="2 4">PV</strain>
    </source>
</reference>
<dbReference type="InterPro" id="IPR056632">
    <property type="entry name" value="DUF7730"/>
</dbReference>
<evidence type="ECO:0000313" key="2">
    <source>
        <dbReference type="EMBL" id="PTD06312.1"/>
    </source>
</evidence>
<gene>
    <name evidence="2" type="ORF">FCULG_00011719</name>
    <name evidence="3" type="ORF">HYE67_005289</name>
</gene>
<protein>
    <recommendedName>
        <fullName evidence="1">DUF7730 domain-containing protein</fullName>
    </recommendedName>
</protein>
<keyword evidence="4" id="KW-1185">Reference proteome</keyword>
<proteinExistence type="predicted"/>
<dbReference type="OrthoDB" id="4757095at2759"/>
<evidence type="ECO:0000313" key="3">
    <source>
        <dbReference type="EMBL" id="QPC63058.1"/>
    </source>
</evidence>
<evidence type="ECO:0000313" key="4">
    <source>
        <dbReference type="Proteomes" id="UP000241587"/>
    </source>
</evidence>
<sequence>MGHFDVHSKVALHLQSLSRRSRLKVEDISQRASPQPSSALLRLPAKIKEMIFQELWKDAGLSQHLILRDGRFSRMKCVTNVTAPDERQAKCERTGSDEIWDPELWRQLESTWGVHWKCEELYQSQDRNGWSPFLPLLLTCRELYIEARASIYSNVTFGTHDLDTIHSLAASHPNPIFSNIRHLQVTVRLRLPGFDGPNYAKKSVMLPWHQCCKALERADNLESVYLWLDAEPRSRLYMYKASEKNIRCYDFGKKLAAKLTVNAPFNPNRPEGWDTVAQLKPRFTIHARGWAGYRASHDGRRKGECIVRYVEPGEYEGSPDKFLNPPRGFYTSALFQRLRRR</sequence>
<name>A0A2T4GRZ2_FUSCU</name>
<organism evidence="2 4">
    <name type="scientific">Fusarium culmorum</name>
    <dbReference type="NCBI Taxonomy" id="5516"/>
    <lineage>
        <taxon>Eukaryota</taxon>
        <taxon>Fungi</taxon>
        <taxon>Dikarya</taxon>
        <taxon>Ascomycota</taxon>
        <taxon>Pezizomycotina</taxon>
        <taxon>Sordariomycetes</taxon>
        <taxon>Hypocreomycetidae</taxon>
        <taxon>Hypocreales</taxon>
        <taxon>Nectriaceae</taxon>
        <taxon>Fusarium</taxon>
    </lineage>
</organism>